<evidence type="ECO:0000256" key="1">
    <source>
        <dbReference type="SAM" id="MobiDB-lite"/>
    </source>
</evidence>
<dbReference type="PANTHER" id="PTHR43798:SF33">
    <property type="entry name" value="HYDROLASE, PUTATIVE (AFU_ORTHOLOGUE AFUA_2G14860)-RELATED"/>
    <property type="match status" value="1"/>
</dbReference>
<proteinExistence type="predicted"/>
<dbReference type="GO" id="GO:0016787">
    <property type="term" value="F:hydrolase activity"/>
    <property type="evidence" value="ECO:0007669"/>
    <property type="project" value="UniProtKB-KW"/>
</dbReference>
<dbReference type="InterPro" id="IPR000073">
    <property type="entry name" value="AB_hydrolase_1"/>
</dbReference>
<dbReference type="PRINTS" id="PR00111">
    <property type="entry name" value="ABHYDROLASE"/>
</dbReference>
<dbReference type="GO" id="GO:0016020">
    <property type="term" value="C:membrane"/>
    <property type="evidence" value="ECO:0007669"/>
    <property type="project" value="TreeGrafter"/>
</dbReference>
<dbReference type="EMBL" id="CP096659">
    <property type="protein sequence ID" value="UPV72887.1"/>
    <property type="molecule type" value="Genomic_DNA"/>
</dbReference>
<dbReference type="Pfam" id="PF00561">
    <property type="entry name" value="Abhydrolase_1"/>
    <property type="match status" value="1"/>
</dbReference>
<evidence type="ECO:0000259" key="2">
    <source>
        <dbReference type="Pfam" id="PF00561"/>
    </source>
</evidence>
<dbReference type="InterPro" id="IPR029058">
    <property type="entry name" value="AB_hydrolase_fold"/>
</dbReference>
<dbReference type="RefSeq" id="WP_248648946.1">
    <property type="nucleotide sequence ID" value="NZ_CP096659.1"/>
</dbReference>
<dbReference type="GeneID" id="72185540"/>
<name>A0A8U0HPT8_9EURY</name>
<dbReference type="PANTHER" id="PTHR43798">
    <property type="entry name" value="MONOACYLGLYCEROL LIPASE"/>
    <property type="match status" value="1"/>
</dbReference>
<feature type="region of interest" description="Disordered" evidence="1">
    <location>
        <begin position="1"/>
        <end position="56"/>
    </location>
</feature>
<protein>
    <submittedName>
        <fullName evidence="3">Alpha/beta hydrolase</fullName>
    </submittedName>
</protein>
<evidence type="ECO:0000313" key="3">
    <source>
        <dbReference type="EMBL" id="UPV72887.1"/>
    </source>
</evidence>
<feature type="compositionally biased region" description="Basic and acidic residues" evidence="1">
    <location>
        <begin position="1"/>
        <end position="12"/>
    </location>
</feature>
<keyword evidence="3" id="KW-0378">Hydrolase</keyword>
<dbReference type="AlphaFoldDB" id="A0A8U0HPT8"/>
<organism evidence="3 4">
    <name type="scientific">Halorussus limi</name>
    <dbReference type="NCBI Taxonomy" id="2938695"/>
    <lineage>
        <taxon>Archaea</taxon>
        <taxon>Methanobacteriati</taxon>
        <taxon>Methanobacteriota</taxon>
        <taxon>Stenosarchaea group</taxon>
        <taxon>Halobacteria</taxon>
        <taxon>Halobacteriales</taxon>
        <taxon>Haladaptataceae</taxon>
        <taxon>Halorussus</taxon>
    </lineage>
</organism>
<gene>
    <name evidence="3" type="ORF">M0R89_10035</name>
</gene>
<reference evidence="3 4" key="1">
    <citation type="submission" date="2022-04" db="EMBL/GenBank/DDBJ databases">
        <title>Diverse halophilic archaea isolated from saline environments.</title>
        <authorList>
            <person name="Cui H.-L."/>
        </authorList>
    </citation>
    <scope>NUCLEOTIDE SEQUENCE [LARGE SCALE GENOMIC DNA]</scope>
    <source>
        <strain evidence="3 4">XZYJT49</strain>
    </source>
</reference>
<evidence type="ECO:0000313" key="4">
    <source>
        <dbReference type="Proteomes" id="UP000830729"/>
    </source>
</evidence>
<feature type="compositionally biased region" description="Low complexity" evidence="1">
    <location>
        <begin position="30"/>
        <end position="39"/>
    </location>
</feature>
<keyword evidence="4" id="KW-1185">Reference proteome</keyword>
<dbReference type="Gene3D" id="3.40.50.1820">
    <property type="entry name" value="alpha/beta hydrolase"/>
    <property type="match status" value="1"/>
</dbReference>
<sequence length="302" mass="33137">MPGHEEWSDRQESATVTVDGHELEVAYYDSESGGASENASGERREDAGESNDGKPPVVFVHGIPTWSFLWRDIAPEIAEDRRVIAPDLLGYGNSAMADGFDRSIRAQEAMLEDLFDELGVETFSLVAHDIGGGVALRYASHSPDAVDQLVLSNAVCYDSWPVEFVSELGLPSTADLSDEELDAKLDFAFADGLYDDEGHEEFVAGMKAPWQSEAGKLSLSRNAVATNTNHTTELDYGAITAETLLLWGGDDVLQPVSYAERLEDDLQDADLSVLDRAYHWVVEDRPEAYRDRLASFLSEGEP</sequence>
<accession>A0A8U0HPT8</accession>
<dbReference type="InterPro" id="IPR050266">
    <property type="entry name" value="AB_hydrolase_sf"/>
</dbReference>
<dbReference type="SUPFAM" id="SSF53474">
    <property type="entry name" value="alpha/beta-Hydrolases"/>
    <property type="match status" value="1"/>
</dbReference>
<feature type="domain" description="AB hydrolase-1" evidence="2">
    <location>
        <begin position="55"/>
        <end position="286"/>
    </location>
</feature>
<dbReference type="Proteomes" id="UP000830729">
    <property type="component" value="Chromosome"/>
</dbReference>
<dbReference type="KEGG" id="halx:M0R89_10035"/>